<protein>
    <submittedName>
        <fullName evidence="2">DUF4381 domain-containing protein</fullName>
    </submittedName>
</protein>
<keyword evidence="3" id="KW-1185">Reference proteome</keyword>
<sequence>MNGMTPDPLANLADIHLPPPVAAFPWAWGWWLLLALSAALLLTLLWWGLRRRRRNAFRRAALAELHTLRSCPQDRELATAVNQLLRRVARHSLGSQGLGATGSAWRSCINQAATPASSIDEELLAMLEEAAYRPDTRPLDRERLFAQVSRWIRRHREVRR</sequence>
<evidence type="ECO:0000313" key="3">
    <source>
        <dbReference type="Proteomes" id="UP000765845"/>
    </source>
</evidence>
<comment type="caution">
    <text evidence="2">The sequence shown here is derived from an EMBL/GenBank/DDBJ whole genome shotgun (WGS) entry which is preliminary data.</text>
</comment>
<dbReference type="Proteomes" id="UP000765845">
    <property type="component" value="Unassembled WGS sequence"/>
</dbReference>
<dbReference type="InterPro" id="IPR025489">
    <property type="entry name" value="DUF4381"/>
</dbReference>
<dbReference type="EMBL" id="JAAWWK010000008">
    <property type="protein sequence ID" value="NKI19435.1"/>
    <property type="molecule type" value="Genomic_DNA"/>
</dbReference>
<keyword evidence="1" id="KW-0812">Transmembrane</keyword>
<dbReference type="RefSeq" id="WP_168451954.1">
    <property type="nucleotide sequence ID" value="NZ_JAAWWK010000008.1"/>
</dbReference>
<name>A0ABX1GJQ0_9GAMM</name>
<accession>A0ABX1GJQ0</accession>
<evidence type="ECO:0000313" key="2">
    <source>
        <dbReference type="EMBL" id="NKI19435.1"/>
    </source>
</evidence>
<proteinExistence type="predicted"/>
<dbReference type="Pfam" id="PF14316">
    <property type="entry name" value="DUF4381"/>
    <property type="match status" value="1"/>
</dbReference>
<organism evidence="2 3">
    <name type="scientific">Spongiibacter thalassae</name>
    <dbReference type="NCBI Taxonomy" id="2721624"/>
    <lineage>
        <taxon>Bacteria</taxon>
        <taxon>Pseudomonadati</taxon>
        <taxon>Pseudomonadota</taxon>
        <taxon>Gammaproteobacteria</taxon>
        <taxon>Cellvibrionales</taxon>
        <taxon>Spongiibacteraceae</taxon>
        <taxon>Spongiibacter</taxon>
    </lineage>
</organism>
<feature type="transmembrane region" description="Helical" evidence="1">
    <location>
        <begin position="28"/>
        <end position="49"/>
    </location>
</feature>
<evidence type="ECO:0000256" key="1">
    <source>
        <dbReference type="SAM" id="Phobius"/>
    </source>
</evidence>
<keyword evidence="1" id="KW-0472">Membrane</keyword>
<keyword evidence="1" id="KW-1133">Transmembrane helix</keyword>
<gene>
    <name evidence="2" type="ORF">HCU74_18670</name>
</gene>
<reference evidence="2 3" key="1">
    <citation type="submission" date="2020-04" db="EMBL/GenBank/DDBJ databases">
        <authorList>
            <person name="Yoon J."/>
        </authorList>
    </citation>
    <scope>NUCLEOTIDE SEQUENCE [LARGE SCALE GENOMIC DNA]</scope>
    <source>
        <strain evidence="2 3">KMU-166</strain>
    </source>
</reference>